<dbReference type="InterPro" id="IPR051617">
    <property type="entry name" value="UNC-93-like_regulator"/>
</dbReference>
<comment type="similarity">
    <text evidence="2">Belongs to the unc-93 family.</text>
</comment>
<dbReference type="Pfam" id="PF05978">
    <property type="entry name" value="UNC-93"/>
    <property type="match status" value="1"/>
</dbReference>
<feature type="transmembrane region" description="Helical" evidence="6">
    <location>
        <begin position="80"/>
        <end position="99"/>
    </location>
</feature>
<keyword evidence="8" id="KW-1185">Reference proteome</keyword>
<dbReference type="InterPro" id="IPR010291">
    <property type="entry name" value="Ion_channel_UNC-93"/>
</dbReference>
<evidence type="ECO:0000256" key="6">
    <source>
        <dbReference type="SAM" id="Phobius"/>
    </source>
</evidence>
<feature type="transmembrane region" description="Helical" evidence="6">
    <location>
        <begin position="226"/>
        <end position="245"/>
    </location>
</feature>
<dbReference type="Gene3D" id="1.20.1250.20">
    <property type="entry name" value="MFS general substrate transporter like domains"/>
    <property type="match status" value="1"/>
</dbReference>
<evidence type="ECO:0000256" key="1">
    <source>
        <dbReference type="ARBA" id="ARBA00004141"/>
    </source>
</evidence>
<feature type="transmembrane region" description="Helical" evidence="6">
    <location>
        <begin position="418"/>
        <end position="436"/>
    </location>
</feature>
<accession>A0A4U8UXS9</accession>
<dbReference type="AlphaFoldDB" id="A0A4U8UXS9"/>
<keyword evidence="5 6" id="KW-0472">Membrane</keyword>
<reference evidence="7 8" key="1">
    <citation type="journal article" date="2015" name="Genome Biol.">
        <title>Comparative genomics of Steinernema reveals deeply conserved gene regulatory networks.</title>
        <authorList>
            <person name="Dillman A.R."/>
            <person name="Macchietto M."/>
            <person name="Porter C.F."/>
            <person name="Rogers A."/>
            <person name="Williams B."/>
            <person name="Antoshechkin I."/>
            <person name="Lee M.M."/>
            <person name="Goodwin Z."/>
            <person name="Lu X."/>
            <person name="Lewis E.E."/>
            <person name="Goodrich-Blair H."/>
            <person name="Stock S.P."/>
            <person name="Adams B.J."/>
            <person name="Sternberg P.W."/>
            <person name="Mortazavi A."/>
        </authorList>
    </citation>
    <scope>NUCLEOTIDE SEQUENCE [LARGE SCALE GENOMIC DNA]</scope>
    <source>
        <strain evidence="7 8">ALL</strain>
    </source>
</reference>
<dbReference type="SUPFAM" id="SSF103473">
    <property type="entry name" value="MFS general substrate transporter"/>
    <property type="match status" value="1"/>
</dbReference>
<evidence type="ECO:0000256" key="4">
    <source>
        <dbReference type="ARBA" id="ARBA00022989"/>
    </source>
</evidence>
<organism evidence="7 8">
    <name type="scientific">Steinernema carpocapsae</name>
    <name type="common">Entomopathogenic nematode</name>
    <dbReference type="NCBI Taxonomy" id="34508"/>
    <lineage>
        <taxon>Eukaryota</taxon>
        <taxon>Metazoa</taxon>
        <taxon>Ecdysozoa</taxon>
        <taxon>Nematoda</taxon>
        <taxon>Chromadorea</taxon>
        <taxon>Rhabditida</taxon>
        <taxon>Tylenchina</taxon>
        <taxon>Panagrolaimomorpha</taxon>
        <taxon>Strongyloidoidea</taxon>
        <taxon>Steinernematidae</taxon>
        <taxon>Steinernema</taxon>
    </lineage>
</organism>
<feature type="transmembrane region" description="Helical" evidence="6">
    <location>
        <begin position="50"/>
        <end position="73"/>
    </location>
</feature>
<feature type="transmembrane region" description="Helical" evidence="6">
    <location>
        <begin position="7"/>
        <end position="24"/>
    </location>
</feature>
<dbReference type="PANTHER" id="PTHR23294:SF18">
    <property type="entry name" value="UNC93-LIKE PROTEIN MFSD11"/>
    <property type="match status" value="1"/>
</dbReference>
<keyword evidence="4 6" id="KW-1133">Transmembrane helix</keyword>
<feature type="transmembrane region" description="Helical" evidence="6">
    <location>
        <begin position="140"/>
        <end position="161"/>
    </location>
</feature>
<keyword evidence="3 6" id="KW-0812">Transmembrane</keyword>
<protein>
    <recommendedName>
        <fullName evidence="9">Major facilitator superfamily (MFS) profile domain-containing protein</fullName>
    </recommendedName>
</protein>
<dbReference type="Proteomes" id="UP000298663">
    <property type="component" value="Unassembled WGS sequence"/>
</dbReference>
<dbReference type="GO" id="GO:0016020">
    <property type="term" value="C:membrane"/>
    <property type="evidence" value="ECO:0007669"/>
    <property type="project" value="UniProtKB-SubCell"/>
</dbReference>
<evidence type="ECO:0000313" key="7">
    <source>
        <dbReference type="EMBL" id="TMS38212.1"/>
    </source>
</evidence>
<dbReference type="OrthoDB" id="196103at2759"/>
<gene>
    <name evidence="7" type="ORF">L596_004983</name>
</gene>
<evidence type="ECO:0000256" key="5">
    <source>
        <dbReference type="ARBA" id="ARBA00023136"/>
    </source>
</evidence>
<comment type="subcellular location">
    <subcellularLocation>
        <location evidence="1">Membrane</location>
        <topology evidence="1">Multi-pass membrane protein</topology>
    </subcellularLocation>
</comment>
<feature type="transmembrane region" description="Helical" evidence="6">
    <location>
        <begin position="105"/>
        <end position="128"/>
    </location>
</feature>
<sequence>MWRKNELVLSFNVGFAFMMTFLGFDMKNFTEEAILHSIGERFPGRVDPHAGYYGLGISYAAFTAFTLVAPVIIQWVGSKWTLFLSSVIFTIYMAGFIFLNTWVYYAISVAMGIACGLIFTALGVYISEYTSEKNAIRNNGIVWAVVSLSFIIGAALLYILFNVTDNLVFTETVVRYVFGGFAVCSLIGNVGFFILPNLHVPSKQKLSTVSCINKNIHVMADRRMQILVVTYIYMGVYTSYMLGIYPTCMLFSESLRSTIGNKITVYYGIVVGVGEIGSTSGFVPTLDVWSISLHALAGMIISYYTKRTNGGKLLPIVFFGLLLHVVGYALTFLAFYKDSKFEITSEKAFIDTSLWISLLIGFLVAAGDNCWNTVRGAYLTTKLTSNQSQVFAMSKFWQSIGSCATYFVGEWIDLHGQLIINTVLTIFTAFAFYVVVQMDEEREKAEIEVSFS</sequence>
<feature type="transmembrane region" description="Helical" evidence="6">
    <location>
        <begin position="316"/>
        <end position="336"/>
    </location>
</feature>
<evidence type="ECO:0000256" key="2">
    <source>
        <dbReference type="ARBA" id="ARBA00009172"/>
    </source>
</evidence>
<name>A0A4U8UXS9_STECR</name>
<feature type="transmembrane region" description="Helical" evidence="6">
    <location>
        <begin position="265"/>
        <end position="283"/>
    </location>
</feature>
<dbReference type="InterPro" id="IPR036259">
    <property type="entry name" value="MFS_trans_sf"/>
</dbReference>
<proteinExistence type="inferred from homology"/>
<feature type="transmembrane region" description="Helical" evidence="6">
    <location>
        <begin position="173"/>
        <end position="195"/>
    </location>
</feature>
<evidence type="ECO:0000313" key="8">
    <source>
        <dbReference type="Proteomes" id="UP000298663"/>
    </source>
</evidence>
<reference evidence="7 8" key="2">
    <citation type="journal article" date="2019" name="G3 (Bethesda)">
        <title>Hybrid Assembly of the Genome of the Entomopathogenic Nematode Steinernema carpocapsae Identifies the X-Chromosome.</title>
        <authorList>
            <person name="Serra L."/>
            <person name="Macchietto M."/>
            <person name="Macias-Munoz A."/>
            <person name="McGill C.J."/>
            <person name="Rodriguez I.M."/>
            <person name="Rodriguez B."/>
            <person name="Murad R."/>
            <person name="Mortazavi A."/>
        </authorList>
    </citation>
    <scope>NUCLEOTIDE SEQUENCE [LARGE SCALE GENOMIC DNA]</scope>
    <source>
        <strain evidence="7 8">ALL</strain>
    </source>
</reference>
<dbReference type="PANTHER" id="PTHR23294">
    <property type="entry name" value="ET TRANSLATION PRODUCT-RELATED"/>
    <property type="match status" value="1"/>
</dbReference>
<evidence type="ECO:0000256" key="3">
    <source>
        <dbReference type="ARBA" id="ARBA00022692"/>
    </source>
</evidence>
<comment type="caution">
    <text evidence="7">The sequence shown here is derived from an EMBL/GenBank/DDBJ whole genome shotgun (WGS) entry which is preliminary data.</text>
</comment>
<dbReference type="EMBL" id="AZBU02000001">
    <property type="protein sequence ID" value="TMS38212.1"/>
    <property type="molecule type" value="Genomic_DNA"/>
</dbReference>
<evidence type="ECO:0008006" key="9">
    <source>
        <dbReference type="Google" id="ProtNLM"/>
    </source>
</evidence>